<evidence type="ECO:0000256" key="8">
    <source>
        <dbReference type="ARBA" id="ARBA00045103"/>
    </source>
</evidence>
<dbReference type="GO" id="GO:0004378">
    <property type="term" value="F:GDP-Man:Man(1)GlcNAc(2)-PP-Dol alpha-1,3-mannosyltransferase activity"/>
    <property type="evidence" value="ECO:0007669"/>
    <property type="project" value="UniProtKB-UniRule"/>
</dbReference>
<comment type="catalytic activity">
    <reaction evidence="8 10">
        <text>a beta-D-Man-(1-&gt;4)-beta-D-GlcNAc-(1-&gt;4)-alpha-D-GlcNAc-diphospho-di-trans,poly-cis-dolichol + GDP-alpha-D-mannose = an alpha-D-Man-(1-&gt;3)-beta-D-Man-(1-&gt;4)-beta-D-GlcNAc-(1-&gt;4)-alpha-D-GlcNAc-diphospho-di-trans,poly-cis-dolichol + GDP + H(+)</text>
        <dbReference type="Rhea" id="RHEA:29515"/>
        <dbReference type="Rhea" id="RHEA-COMP:19511"/>
        <dbReference type="Rhea" id="RHEA-COMP:19513"/>
        <dbReference type="ChEBI" id="CHEBI:15378"/>
        <dbReference type="ChEBI" id="CHEBI:57527"/>
        <dbReference type="ChEBI" id="CHEBI:58189"/>
        <dbReference type="ChEBI" id="CHEBI:58472"/>
        <dbReference type="ChEBI" id="CHEBI:132510"/>
        <dbReference type="EC" id="2.4.1.132"/>
    </reaction>
    <physiologicalReaction direction="left-to-right" evidence="8 10">
        <dbReference type="Rhea" id="RHEA:29516"/>
    </physiologicalReaction>
</comment>
<evidence type="ECO:0000259" key="12">
    <source>
        <dbReference type="Pfam" id="PF13439"/>
    </source>
</evidence>
<dbReference type="SUPFAM" id="SSF53756">
    <property type="entry name" value="UDP-Glycosyltransferase/glycogen phosphorylase"/>
    <property type="match status" value="1"/>
</dbReference>
<keyword evidence="4 10" id="KW-0812">Transmembrane</keyword>
<comment type="similarity">
    <text evidence="10">Belongs to the glycosyltransferase group 1 family.</text>
</comment>
<dbReference type="InterPro" id="IPR001296">
    <property type="entry name" value="Glyco_trans_1"/>
</dbReference>
<evidence type="ECO:0000256" key="9">
    <source>
        <dbReference type="ARBA" id="ARBA00045104"/>
    </source>
</evidence>
<feature type="domain" description="Glycosyltransferase subfamily 4-like N-terminal" evidence="12">
    <location>
        <begin position="64"/>
        <end position="243"/>
    </location>
</feature>
<comment type="catalytic activity">
    <reaction evidence="9 10">
        <text>an alpha-D-Man-(1-&gt;3)-beta-D-Man-(1-&gt;4)-beta-D-GlcNAc-(1-&gt;4)-alpha-D-GlcNAc-diphospho-di-trans,poly-cis-dolichol + GDP-alpha-D-mannose = an alpha-D-Man-(1-&gt;3)-[alpha-D-Man-(1-&gt;6)]-beta-D-Man-(1-&gt;4)-beta-D-GlcNAc-(1-&gt;4)-alpha-D-GlcNAc-diphospho-di-trans,poly-cis-dolichol + GDP + H(+)</text>
        <dbReference type="Rhea" id="RHEA:29519"/>
        <dbReference type="Rhea" id="RHEA-COMP:19513"/>
        <dbReference type="Rhea" id="RHEA-COMP:19515"/>
        <dbReference type="ChEBI" id="CHEBI:15378"/>
        <dbReference type="ChEBI" id="CHEBI:57527"/>
        <dbReference type="ChEBI" id="CHEBI:58189"/>
        <dbReference type="ChEBI" id="CHEBI:132510"/>
        <dbReference type="ChEBI" id="CHEBI:132511"/>
        <dbReference type="EC" id="2.4.1.257"/>
    </reaction>
    <physiologicalReaction direction="left-to-right" evidence="9 10">
        <dbReference type="Rhea" id="RHEA:29520"/>
    </physiologicalReaction>
</comment>
<evidence type="ECO:0000256" key="2">
    <source>
        <dbReference type="ARBA" id="ARBA00022676"/>
    </source>
</evidence>
<evidence type="ECO:0000256" key="3">
    <source>
        <dbReference type="ARBA" id="ARBA00022679"/>
    </source>
</evidence>
<reference evidence="13 14" key="1">
    <citation type="journal article" date="2018" name="Genome Biol. Evol.">
        <title>Multiple Roots of Fruiting Body Formation in Amoebozoa.</title>
        <authorList>
            <person name="Hillmann F."/>
            <person name="Forbes G."/>
            <person name="Novohradska S."/>
            <person name="Ferling I."/>
            <person name="Riege K."/>
            <person name="Groth M."/>
            <person name="Westermann M."/>
            <person name="Marz M."/>
            <person name="Spaller T."/>
            <person name="Winckler T."/>
            <person name="Schaap P."/>
            <person name="Glockner G."/>
        </authorList>
    </citation>
    <scope>NUCLEOTIDE SEQUENCE [LARGE SCALE GENOMIC DNA]</scope>
    <source>
        <strain evidence="13 14">Jena</strain>
    </source>
</reference>
<keyword evidence="2 10" id="KW-0328">Glycosyltransferase</keyword>
<dbReference type="Gene3D" id="3.40.50.2000">
    <property type="entry name" value="Glycogen Phosphorylase B"/>
    <property type="match status" value="2"/>
</dbReference>
<dbReference type="InParanoid" id="A0A2P6NTG9"/>
<evidence type="ECO:0000256" key="4">
    <source>
        <dbReference type="ARBA" id="ARBA00022692"/>
    </source>
</evidence>
<dbReference type="UniPathway" id="UPA00378"/>
<gene>
    <name evidence="13" type="ORF">PROFUN_01482</name>
</gene>
<dbReference type="PANTHER" id="PTHR45918">
    <property type="entry name" value="ALPHA-1,3/1,6-MANNOSYLTRANSFERASE ALG2"/>
    <property type="match status" value="1"/>
</dbReference>
<keyword evidence="3 10" id="KW-0808">Transferase</keyword>
<dbReference type="Pfam" id="PF13439">
    <property type="entry name" value="Glyco_transf_4"/>
    <property type="match status" value="1"/>
</dbReference>
<protein>
    <recommendedName>
        <fullName evidence="10">Alpha-1,3/1,6-mannosyltransferase ALG2</fullName>
        <ecNumber evidence="10">2.4.1.132</ecNumber>
        <ecNumber evidence="10">2.4.1.257</ecNumber>
    </recommendedName>
    <alternativeName>
        <fullName evidence="10">GDP-Man:Man(1)GlcNAc(2)-PP-Dol alpha-1,3-mannosyltransferase</fullName>
    </alternativeName>
</protein>
<dbReference type="EC" id="2.4.1.257" evidence="10"/>
<dbReference type="Proteomes" id="UP000241769">
    <property type="component" value="Unassembled WGS sequence"/>
</dbReference>
<evidence type="ECO:0000313" key="14">
    <source>
        <dbReference type="Proteomes" id="UP000241769"/>
    </source>
</evidence>
<dbReference type="AlphaFoldDB" id="A0A2P6NTG9"/>
<evidence type="ECO:0000259" key="11">
    <source>
        <dbReference type="Pfam" id="PF00534"/>
    </source>
</evidence>
<feature type="domain" description="Glycosyl transferase family 1" evidence="11">
    <location>
        <begin position="355"/>
        <end position="453"/>
    </location>
</feature>
<dbReference type="Pfam" id="PF00534">
    <property type="entry name" value="Glycos_transf_1"/>
    <property type="match status" value="1"/>
</dbReference>
<dbReference type="GO" id="GO:0005789">
    <property type="term" value="C:endoplasmic reticulum membrane"/>
    <property type="evidence" value="ECO:0007669"/>
    <property type="project" value="UniProtKB-SubCell"/>
</dbReference>
<dbReference type="InterPro" id="IPR028098">
    <property type="entry name" value="Glyco_trans_4-like_N"/>
</dbReference>
<comment type="caution">
    <text evidence="13">The sequence shown here is derived from an EMBL/GenBank/DDBJ whole genome shotgun (WGS) entry which is preliminary data.</text>
</comment>
<dbReference type="STRING" id="1890364.A0A2P6NTG9"/>
<dbReference type="EMBL" id="MDYQ01000022">
    <property type="protein sequence ID" value="PRP87220.1"/>
    <property type="molecule type" value="Genomic_DNA"/>
</dbReference>
<evidence type="ECO:0000256" key="10">
    <source>
        <dbReference type="RuleBase" id="RU367136"/>
    </source>
</evidence>
<dbReference type="PANTHER" id="PTHR45918:SF1">
    <property type="entry name" value="ALPHA-1,3_1,6-MANNOSYLTRANSFERASE ALG2"/>
    <property type="match status" value="1"/>
</dbReference>
<comment type="function">
    <text evidence="10">Mannosylates Man(2)GlcNAc(2)-dolichol diphosphate and Man(1)GlcNAc(2)-dolichol diphosphate to form Man(3)GlcNAc(2)-dolichol diphosphate.</text>
</comment>
<dbReference type="OrthoDB" id="448893at2759"/>
<keyword evidence="5" id="KW-0256">Endoplasmic reticulum</keyword>
<proteinExistence type="inferred from homology"/>
<keyword evidence="7 10" id="KW-0472">Membrane</keyword>
<dbReference type="EC" id="2.4.1.132" evidence="10"/>
<evidence type="ECO:0000256" key="7">
    <source>
        <dbReference type="ARBA" id="ARBA00023136"/>
    </source>
</evidence>
<feature type="transmembrane region" description="Helical" evidence="10">
    <location>
        <begin position="6"/>
        <end position="24"/>
    </location>
</feature>
<dbReference type="InterPro" id="IPR027054">
    <property type="entry name" value="ALG2"/>
</dbReference>
<accession>A0A2P6NTG9</accession>
<evidence type="ECO:0000256" key="6">
    <source>
        <dbReference type="ARBA" id="ARBA00022989"/>
    </source>
</evidence>
<dbReference type="FunCoup" id="A0A2P6NTG9">
    <property type="interactions" value="637"/>
</dbReference>
<sequence>MIGPTLIILILPLCLFLFFLWRIPPLKKVQKNEKLHVSFVHLDMGLGELTAFRSKVTAHTEVQIGGAERLVVDAVVSLQNLGHTVEIWTTNHPKDHCFSETLTRIPMVVSGRFIPHHISGRFQSLLSTIRMAWLSLSLVLSHPINGYPQVIVVDGVSTCIPLLKLSGRKVLFYCHHPDLLLVRKKTGALRQQYRAVMNYLEEATTACADRIVVNSQYTGLRFRQSFPRLTETPEVVYPCVNIQVLDGLIQHRTELPIPREKKVFLSINRFDPAKKVETAVRAFSHLVDEMKKNGEDTSHLLLLVAGGYDPTVAANRDYHRLLISIAEESGIQQDTIARGERGQLIGADSWRRCGVVFLPDISDDMKMNLLCRAEALLYTPSLEHFGIVPVEAMVARCPIIAVNDGGLLETVTNDEKQGYLCPSGDFKMFSEKMKHLLQHSDVAERMGRNGRERAIRLFSLETLGQTLDRILTFLASH</sequence>
<evidence type="ECO:0000256" key="1">
    <source>
        <dbReference type="ARBA" id="ARBA00004922"/>
    </source>
</evidence>
<name>A0A2P6NTG9_9EUKA</name>
<comment type="pathway">
    <text evidence="1 10">Protein modification; protein glycosylation.</text>
</comment>
<organism evidence="13 14">
    <name type="scientific">Planoprotostelium fungivorum</name>
    <dbReference type="NCBI Taxonomy" id="1890364"/>
    <lineage>
        <taxon>Eukaryota</taxon>
        <taxon>Amoebozoa</taxon>
        <taxon>Evosea</taxon>
        <taxon>Variosea</taxon>
        <taxon>Cavosteliida</taxon>
        <taxon>Cavosteliaceae</taxon>
        <taxon>Planoprotostelium</taxon>
    </lineage>
</organism>
<evidence type="ECO:0000256" key="5">
    <source>
        <dbReference type="ARBA" id="ARBA00022824"/>
    </source>
</evidence>
<keyword evidence="6 10" id="KW-1133">Transmembrane helix</keyword>
<evidence type="ECO:0000313" key="13">
    <source>
        <dbReference type="EMBL" id="PRP87220.1"/>
    </source>
</evidence>
<dbReference type="GO" id="GO:0102704">
    <property type="term" value="F:GDP-Man:Man(2)GlcNAc(2)-PP-Dol alpha-1,6-mannosyltransferase activity"/>
    <property type="evidence" value="ECO:0007669"/>
    <property type="project" value="UniProtKB-UniRule"/>
</dbReference>
<keyword evidence="14" id="KW-1185">Reference proteome</keyword>
<comment type="subcellular location">
    <subcellularLocation>
        <location evidence="10">Endoplasmic reticulum membrane</location>
        <topology evidence="10">Single-pass membrane protein</topology>
    </subcellularLocation>
</comment>